<dbReference type="Pfam" id="PF02635">
    <property type="entry name" value="DsrE"/>
    <property type="match status" value="1"/>
</dbReference>
<dbReference type="EMBL" id="JBGMEI010000003">
    <property type="protein sequence ID" value="MFO3665259.1"/>
    <property type="molecule type" value="Genomic_DNA"/>
</dbReference>
<dbReference type="InterPro" id="IPR019870">
    <property type="entry name" value="Se_metab_YedF"/>
</dbReference>
<name>A0ABW9M7R1_9FIRM</name>
<dbReference type="NCBIfam" id="TIGR03527">
    <property type="entry name" value="selenium_YedF"/>
    <property type="match status" value="1"/>
</dbReference>
<dbReference type="RefSeq" id="WP_410030968.1">
    <property type="nucleotide sequence ID" value="NZ_JBGMEI010000003.1"/>
</dbReference>
<feature type="domain" description="UPF0033" evidence="1">
    <location>
        <begin position="2"/>
        <end position="71"/>
    </location>
</feature>
<dbReference type="Gene3D" id="3.40.1260.10">
    <property type="entry name" value="DsrEFH-like"/>
    <property type="match status" value="1"/>
</dbReference>
<dbReference type="SUPFAM" id="SSF64307">
    <property type="entry name" value="SirA-like"/>
    <property type="match status" value="1"/>
</dbReference>
<evidence type="ECO:0000313" key="2">
    <source>
        <dbReference type="EMBL" id="MFO3665259.1"/>
    </source>
</evidence>
<dbReference type="Pfam" id="PF01206">
    <property type="entry name" value="TusA"/>
    <property type="match status" value="1"/>
</dbReference>
<gene>
    <name evidence="2" type="primary">yedF</name>
    <name evidence="2" type="ORF">ACCQ41_03200</name>
</gene>
<dbReference type="InterPro" id="IPR027396">
    <property type="entry name" value="DsrEFH-like"/>
</dbReference>
<dbReference type="SUPFAM" id="SSF75169">
    <property type="entry name" value="DsrEFH-like"/>
    <property type="match status" value="1"/>
</dbReference>
<dbReference type="InterPro" id="IPR001455">
    <property type="entry name" value="TusA-like"/>
</dbReference>
<evidence type="ECO:0000313" key="3">
    <source>
        <dbReference type="Proteomes" id="UP001637996"/>
    </source>
</evidence>
<dbReference type="Gene3D" id="3.30.110.40">
    <property type="entry name" value="TusA-like domain"/>
    <property type="match status" value="1"/>
</dbReference>
<organism evidence="2 3">
    <name type="scientific">Anaerococcus martiniensis</name>
    <dbReference type="NCBI Taxonomy" id="3115615"/>
    <lineage>
        <taxon>Bacteria</taxon>
        <taxon>Bacillati</taxon>
        <taxon>Bacillota</taxon>
        <taxon>Tissierellia</taxon>
        <taxon>Tissierellales</taxon>
        <taxon>Peptoniphilaceae</taxon>
        <taxon>Anaerococcus</taxon>
    </lineage>
</organism>
<dbReference type="Proteomes" id="UP001637996">
    <property type="component" value="Unassembled WGS sequence"/>
</dbReference>
<evidence type="ECO:0000259" key="1">
    <source>
        <dbReference type="Pfam" id="PF01206"/>
    </source>
</evidence>
<reference evidence="2 3" key="1">
    <citation type="journal article" date="2025" name="Anaerobe">
        <title>Description of Anaerococcus kampingiae sp. nov., Anaerococcus groningensis sp. nov., Anaerococcus martiniensis sp. nov., and Anaerococcus cruorum sp. nov., isolated from human clinical specimens.</title>
        <authorList>
            <person name="Boiten K.E."/>
            <person name="Meijer J."/>
            <person name="van Wezel E.M."/>
            <person name="Veloo A.C.M."/>
        </authorList>
    </citation>
    <scope>NUCLEOTIDE SEQUENCE [LARGE SCALE GENOMIC DNA]</scope>
    <source>
        <strain evidence="2 3">ENR0831</strain>
    </source>
</reference>
<protein>
    <submittedName>
        <fullName evidence="2">Sulfurtransferase-like selenium metabolism protein YedF</fullName>
    </submittedName>
</protein>
<dbReference type="InterPro" id="IPR003787">
    <property type="entry name" value="Sulphur_relay_DsrE/F-like"/>
</dbReference>
<accession>A0ABW9M7R1</accession>
<sequence length="202" mass="23079">MREIDVIGKACPIPVIETKKALRENPDETEFEILVDNEVSTENLTKMANELKINSKVEKLAERKYKVSLEKTEASRDHREIEDYSVNSATSNNYVVIVNSDKIGDGDEDFSKQLLEGFIYSVTEQDHLPVEIIFYNRGVFLTTENEKTIEDLKNLENRGVRVYSCGLCLDHYGKKDKLAVGEITNMYKIVEAMRSNNAIYPC</sequence>
<comment type="caution">
    <text evidence="2">The sequence shown here is derived from an EMBL/GenBank/DDBJ whole genome shotgun (WGS) entry which is preliminary data.</text>
</comment>
<proteinExistence type="predicted"/>
<keyword evidence="3" id="KW-1185">Reference proteome</keyword>
<dbReference type="InterPro" id="IPR036868">
    <property type="entry name" value="TusA-like_sf"/>
</dbReference>